<dbReference type="InterPro" id="IPR016167">
    <property type="entry name" value="FAD-bd_PCMH_sub1"/>
</dbReference>
<dbReference type="SUPFAM" id="SSF55103">
    <property type="entry name" value="FAD-linked oxidases, C-terminal domain"/>
    <property type="match status" value="1"/>
</dbReference>
<name>A0AAU9NXT5_9ASTR</name>
<evidence type="ECO:0000313" key="13">
    <source>
        <dbReference type="Proteomes" id="UP001157418"/>
    </source>
</evidence>
<keyword evidence="6" id="KW-0560">Oxidoreductase</keyword>
<evidence type="ECO:0000256" key="9">
    <source>
        <dbReference type="SAM" id="SignalP"/>
    </source>
</evidence>
<feature type="region of interest" description="Disordered" evidence="8">
    <location>
        <begin position="471"/>
        <end position="491"/>
    </location>
</feature>
<dbReference type="Gene3D" id="3.30.43.10">
    <property type="entry name" value="Uridine Diphospho-n-acetylenolpyruvylglucosamine Reductase, domain 2"/>
    <property type="match status" value="1"/>
</dbReference>
<evidence type="ECO:0000256" key="4">
    <source>
        <dbReference type="ARBA" id="ARBA00022630"/>
    </source>
</evidence>
<evidence type="ECO:0000259" key="11">
    <source>
        <dbReference type="Pfam" id="PF09265"/>
    </source>
</evidence>
<evidence type="ECO:0000256" key="7">
    <source>
        <dbReference type="ARBA" id="ARBA00048224"/>
    </source>
</evidence>
<dbReference type="PROSITE" id="PS00862">
    <property type="entry name" value="OX2_COVAL_FAD"/>
    <property type="match status" value="1"/>
</dbReference>
<dbReference type="Pfam" id="PF09265">
    <property type="entry name" value="Cytokin-bind"/>
    <property type="match status" value="1"/>
</dbReference>
<evidence type="ECO:0000259" key="10">
    <source>
        <dbReference type="Pfam" id="PF01565"/>
    </source>
</evidence>
<keyword evidence="9" id="KW-0732">Signal</keyword>
<comment type="catalytic activity">
    <reaction evidence="7">
        <text>N(6)-dimethylallyladenine + A + H2O = 3-methyl-2-butenal + adenine + AH2</text>
        <dbReference type="Rhea" id="RHEA:13625"/>
        <dbReference type="ChEBI" id="CHEBI:13193"/>
        <dbReference type="ChEBI" id="CHEBI:15377"/>
        <dbReference type="ChEBI" id="CHEBI:15825"/>
        <dbReference type="ChEBI" id="CHEBI:16708"/>
        <dbReference type="ChEBI" id="CHEBI:17499"/>
        <dbReference type="ChEBI" id="CHEBI:17660"/>
        <dbReference type="EC" id="1.5.99.12"/>
    </reaction>
</comment>
<dbReference type="InterPro" id="IPR036318">
    <property type="entry name" value="FAD-bd_PCMH-like_sf"/>
</dbReference>
<accession>A0AAU9NXT5</accession>
<evidence type="ECO:0000256" key="6">
    <source>
        <dbReference type="ARBA" id="ARBA00023002"/>
    </source>
</evidence>
<dbReference type="Proteomes" id="UP001157418">
    <property type="component" value="Unassembled WGS sequence"/>
</dbReference>
<feature type="signal peptide" evidence="9">
    <location>
        <begin position="1"/>
        <end position="21"/>
    </location>
</feature>
<organism evidence="12 13">
    <name type="scientific">Lactuca virosa</name>
    <dbReference type="NCBI Taxonomy" id="75947"/>
    <lineage>
        <taxon>Eukaryota</taxon>
        <taxon>Viridiplantae</taxon>
        <taxon>Streptophyta</taxon>
        <taxon>Embryophyta</taxon>
        <taxon>Tracheophyta</taxon>
        <taxon>Spermatophyta</taxon>
        <taxon>Magnoliopsida</taxon>
        <taxon>eudicotyledons</taxon>
        <taxon>Gunneridae</taxon>
        <taxon>Pentapetalae</taxon>
        <taxon>asterids</taxon>
        <taxon>campanulids</taxon>
        <taxon>Asterales</taxon>
        <taxon>Asteraceae</taxon>
        <taxon>Cichorioideae</taxon>
        <taxon>Cichorieae</taxon>
        <taxon>Lactucinae</taxon>
        <taxon>Lactuca</taxon>
    </lineage>
</organism>
<dbReference type="InterPro" id="IPR006094">
    <property type="entry name" value="Oxid_FAD_bind_N"/>
</dbReference>
<dbReference type="PANTHER" id="PTHR13878:SF167">
    <property type="entry name" value="CYTOKININ DEHYDROGENASE"/>
    <property type="match status" value="1"/>
</dbReference>
<protein>
    <recommendedName>
        <fullName evidence="3">cytokinin dehydrogenase</fullName>
        <ecNumber evidence="3">1.5.99.12</ecNumber>
    </recommendedName>
</protein>
<dbReference type="InterPro" id="IPR016170">
    <property type="entry name" value="Cytok_DH_C_sf"/>
</dbReference>
<dbReference type="GO" id="GO:0009690">
    <property type="term" value="P:cytokinin metabolic process"/>
    <property type="evidence" value="ECO:0007669"/>
    <property type="project" value="InterPro"/>
</dbReference>
<keyword evidence="13" id="KW-1185">Reference proteome</keyword>
<proteinExistence type="inferred from homology"/>
<feature type="domain" description="Cytokinin dehydrogenase 1 FAD/cytokinin binding" evidence="11">
    <location>
        <begin position="186"/>
        <end position="463"/>
    </location>
</feature>
<evidence type="ECO:0000313" key="12">
    <source>
        <dbReference type="EMBL" id="CAH1442853.1"/>
    </source>
</evidence>
<keyword evidence="5" id="KW-0274">FAD</keyword>
<dbReference type="InterPro" id="IPR016164">
    <property type="entry name" value="FAD-linked_Oxase-like_C"/>
</dbReference>
<dbReference type="PANTHER" id="PTHR13878">
    <property type="entry name" value="GULONOLACTONE OXIDASE"/>
    <property type="match status" value="1"/>
</dbReference>
<dbReference type="InterPro" id="IPR006093">
    <property type="entry name" value="Oxy_OxRdtase_FAD_BS"/>
</dbReference>
<evidence type="ECO:0000256" key="3">
    <source>
        <dbReference type="ARBA" id="ARBA00011928"/>
    </source>
</evidence>
<evidence type="ECO:0000256" key="2">
    <source>
        <dbReference type="ARBA" id="ARBA00005466"/>
    </source>
</evidence>
<reference evidence="12 13" key="1">
    <citation type="submission" date="2022-01" db="EMBL/GenBank/DDBJ databases">
        <authorList>
            <person name="Xiong W."/>
            <person name="Schranz E."/>
        </authorList>
    </citation>
    <scope>NUCLEOTIDE SEQUENCE [LARGE SCALE GENOMIC DNA]</scope>
</reference>
<dbReference type="Pfam" id="PF01565">
    <property type="entry name" value="FAD_binding_4"/>
    <property type="match status" value="1"/>
</dbReference>
<dbReference type="SUPFAM" id="SSF56176">
    <property type="entry name" value="FAD-binding/transporter-associated domain-like"/>
    <property type="match status" value="1"/>
</dbReference>
<keyword evidence="4" id="KW-0285">Flavoprotein</keyword>
<evidence type="ECO:0000256" key="8">
    <source>
        <dbReference type="SAM" id="MobiDB-lite"/>
    </source>
</evidence>
<dbReference type="GO" id="GO:0050660">
    <property type="term" value="F:flavin adenine dinucleotide binding"/>
    <property type="evidence" value="ECO:0007669"/>
    <property type="project" value="InterPro"/>
</dbReference>
<gene>
    <name evidence="12" type="ORF">LVIROSA_LOCUS28817</name>
</gene>
<evidence type="ECO:0000256" key="1">
    <source>
        <dbReference type="ARBA" id="ARBA00001974"/>
    </source>
</evidence>
<dbReference type="Gene3D" id="3.40.462.10">
    <property type="entry name" value="FAD-linked oxidases, C-terminal domain"/>
    <property type="match status" value="1"/>
</dbReference>
<dbReference type="AlphaFoldDB" id="A0AAU9NXT5"/>
<feature type="chain" id="PRO_5043885727" description="cytokinin dehydrogenase" evidence="9">
    <location>
        <begin position="22"/>
        <end position="517"/>
    </location>
</feature>
<dbReference type="InterPro" id="IPR050432">
    <property type="entry name" value="FAD-linked_Oxidoreductases_BP"/>
</dbReference>
<dbReference type="GO" id="GO:0019139">
    <property type="term" value="F:cytokinin dehydrogenase activity"/>
    <property type="evidence" value="ECO:0007669"/>
    <property type="project" value="UniProtKB-EC"/>
</dbReference>
<comment type="cofactor">
    <cofactor evidence="1">
        <name>FAD</name>
        <dbReference type="ChEBI" id="CHEBI:57692"/>
    </cofactor>
</comment>
<dbReference type="FunFam" id="3.40.462.10:FF:000001">
    <property type="entry name" value="Cytokinin dehydrogenase 2"/>
    <property type="match status" value="1"/>
</dbReference>
<evidence type="ECO:0000256" key="5">
    <source>
        <dbReference type="ARBA" id="ARBA00022827"/>
    </source>
</evidence>
<sequence length="517" mass="57703">MAPILLLLSAICHLIVIVGLTLHPTDFLIGTEPQLSFNRTDLHSASLDFGKMTSIEPTAVLHPSSAADVAKIIKLAYESGHGFVVSARGHGHSINGQSQAANGVVVQMSGSSGAPVAPVVSEKLIGQAFNHGPQISNVHEVDVVTGKGEVVTCAENKNSELFHGVMGGLGQFGIITRARIALEASPQRVRWIRVLYSNFSVFTHDQEYLISLHGQPSSKKFDYVEGFVIVDEGLINNWRSSFFSPSNPVKISSIADGGNVLYCLEITKNYYNHSDPQSVDQEVDALLEKLNYIPASVFTTDLPYVEFLDRVHKAELKLRSKGLWDVPHPWLNLFVPKSRIADFDQGVFKGILGNKTSGPILIYPMNKNKWDAETSVVTPNEEVFYLVALLRSALQNGDEALTLERLSDENRQILKFCKDEKIDIKQYLPHYTTQEEWMDHYGEKWPQFYKRKMEFDPRHILATVNIIKPLPSPPPTTIDHHPGQLREEEEEATATNNHLFKSSFDVSAITTNHHLFK</sequence>
<dbReference type="EMBL" id="CAKMRJ010005412">
    <property type="protein sequence ID" value="CAH1442853.1"/>
    <property type="molecule type" value="Genomic_DNA"/>
</dbReference>
<feature type="domain" description="FAD linked oxidase N-terminal" evidence="10">
    <location>
        <begin position="57"/>
        <end position="109"/>
    </location>
</feature>
<comment type="similarity">
    <text evidence="2">Belongs to the oxygen-dependent FAD-linked oxidoreductase family.</text>
</comment>
<dbReference type="InterPro" id="IPR015345">
    <property type="entry name" value="Cytokinin_DH_FAD/cytokin-bd"/>
</dbReference>
<comment type="caution">
    <text evidence="12">The sequence shown here is derived from an EMBL/GenBank/DDBJ whole genome shotgun (WGS) entry which is preliminary data.</text>
</comment>
<dbReference type="EC" id="1.5.99.12" evidence="3"/>